<evidence type="ECO:0000256" key="6">
    <source>
        <dbReference type="SAM" id="MobiDB-lite"/>
    </source>
</evidence>
<organism evidence="8 9">
    <name type="scientific">Coleophoma crateriformis</name>
    <dbReference type="NCBI Taxonomy" id="565419"/>
    <lineage>
        <taxon>Eukaryota</taxon>
        <taxon>Fungi</taxon>
        <taxon>Dikarya</taxon>
        <taxon>Ascomycota</taxon>
        <taxon>Pezizomycotina</taxon>
        <taxon>Leotiomycetes</taxon>
        <taxon>Helotiales</taxon>
        <taxon>Dermateaceae</taxon>
        <taxon>Coleophoma</taxon>
    </lineage>
</organism>
<feature type="transmembrane region" description="Helical" evidence="7">
    <location>
        <begin position="466"/>
        <end position="486"/>
    </location>
</feature>
<dbReference type="Pfam" id="PF13520">
    <property type="entry name" value="AA_permease_2"/>
    <property type="match status" value="1"/>
</dbReference>
<evidence type="ECO:0000256" key="3">
    <source>
        <dbReference type="ARBA" id="ARBA00022692"/>
    </source>
</evidence>
<dbReference type="PIRSF" id="PIRSF006060">
    <property type="entry name" value="AA_transporter"/>
    <property type="match status" value="1"/>
</dbReference>
<evidence type="ECO:0008006" key="10">
    <source>
        <dbReference type="Google" id="ProtNLM"/>
    </source>
</evidence>
<keyword evidence="4 7" id="KW-1133">Transmembrane helix</keyword>
<feature type="transmembrane region" description="Helical" evidence="7">
    <location>
        <begin position="215"/>
        <end position="236"/>
    </location>
</feature>
<feature type="transmembrane region" description="Helical" evidence="7">
    <location>
        <begin position="62"/>
        <end position="80"/>
    </location>
</feature>
<feature type="transmembrane region" description="Helical" evidence="7">
    <location>
        <begin position="262"/>
        <end position="285"/>
    </location>
</feature>
<feature type="transmembrane region" description="Helical" evidence="7">
    <location>
        <begin position="297"/>
        <end position="320"/>
    </location>
</feature>
<keyword evidence="3 7" id="KW-0812">Transmembrane</keyword>
<dbReference type="PANTHER" id="PTHR45649">
    <property type="entry name" value="AMINO-ACID PERMEASE BAT1"/>
    <property type="match status" value="1"/>
</dbReference>
<feature type="transmembrane region" description="Helical" evidence="7">
    <location>
        <begin position="397"/>
        <end position="417"/>
    </location>
</feature>
<proteinExistence type="predicted"/>
<feature type="transmembrane region" description="Helical" evidence="7">
    <location>
        <begin position="100"/>
        <end position="123"/>
    </location>
</feature>
<dbReference type="EMBL" id="PDLN01000001">
    <property type="protein sequence ID" value="RDW95121.1"/>
    <property type="molecule type" value="Genomic_DNA"/>
</dbReference>
<evidence type="ECO:0000313" key="8">
    <source>
        <dbReference type="EMBL" id="RDW95121.1"/>
    </source>
</evidence>
<feature type="transmembrane region" description="Helical" evidence="7">
    <location>
        <begin position="144"/>
        <end position="176"/>
    </location>
</feature>
<dbReference type="Gene3D" id="1.20.1740.10">
    <property type="entry name" value="Amino acid/polyamine transporter I"/>
    <property type="match status" value="1"/>
</dbReference>
<accession>A0A3D8T9L8</accession>
<dbReference type="AlphaFoldDB" id="A0A3D8T9L8"/>
<dbReference type="Proteomes" id="UP000256328">
    <property type="component" value="Unassembled WGS sequence"/>
</dbReference>
<protein>
    <recommendedName>
        <fullName evidence="10">Choline transport protein</fullName>
    </recommendedName>
</protein>
<keyword evidence="2" id="KW-0813">Transport</keyword>
<feature type="transmembrane region" description="Helical" evidence="7">
    <location>
        <begin position="353"/>
        <end position="376"/>
    </location>
</feature>
<evidence type="ECO:0000313" key="9">
    <source>
        <dbReference type="Proteomes" id="UP000256328"/>
    </source>
</evidence>
<evidence type="ECO:0000256" key="7">
    <source>
        <dbReference type="SAM" id="Phobius"/>
    </source>
</evidence>
<evidence type="ECO:0000256" key="2">
    <source>
        <dbReference type="ARBA" id="ARBA00022448"/>
    </source>
</evidence>
<keyword evidence="9" id="KW-1185">Reference proteome</keyword>
<name>A0A3D8T9L8_9HELO</name>
<feature type="transmembrane region" description="Helical" evidence="7">
    <location>
        <begin position="423"/>
        <end position="446"/>
    </location>
</feature>
<evidence type="ECO:0000256" key="5">
    <source>
        <dbReference type="ARBA" id="ARBA00023136"/>
    </source>
</evidence>
<dbReference type="PANTHER" id="PTHR45649:SF11">
    <property type="entry name" value="TRANSPORTER, PUTATIVE (EUROFUNG)-RELATED"/>
    <property type="match status" value="1"/>
</dbReference>
<evidence type="ECO:0000256" key="4">
    <source>
        <dbReference type="ARBA" id="ARBA00022989"/>
    </source>
</evidence>
<dbReference type="GO" id="GO:0016020">
    <property type="term" value="C:membrane"/>
    <property type="evidence" value="ECO:0007669"/>
    <property type="project" value="UniProtKB-SubCell"/>
</dbReference>
<comment type="caution">
    <text evidence="8">The sequence shown here is derived from an EMBL/GenBank/DDBJ whole genome shotgun (WGS) entry which is preliminary data.</text>
</comment>
<sequence>MDLTTTAGPPSVPVAPEGDDISTLPGPGHRPESMVESIAQSKSNLDDDILRAQGHEAAMPRVFSVLSSVGLAFSITNSWIGYLSNFSQNLVYGGPQSVVFGLIVACAIQWVITLGLSELASAFPSSGGQYHFVYLIAPEKHKRFAAFLVGWLSILAWWIVTSSGISLAAASIVGMASFWDNSWAPQQWQVYVVYVALIVFTMLPLIFTPRRMPRIVQFTLFATILGFVITFVVLVATKDYTRAGSSITTPGQGTSGWDQNTAWLLGVVNAMYAFGATDAAIHIAEEMKEPGKRLPQIMNLTMLIGLITTLPLVMVMMFGLRDLAAVNAATLDSAEVFYQITQSKTTTSVLMSWLIMCYVSAIPSQWVTSGRIAWAFARDNGVPYSKYFVHIDEKRGFPLRATVAAAIFTVFYGLLYLASTSAFNSIVTSAVLFLNLTYAVPQAILLVQGREKSLPPRHLNLGKFGYFCNAFSTGWIVVLGALVCFPPTLPITLGDMNYTSIIIVGLFGIVLGFWYTIGRNFEGPTFNWQALNAANLASAQEAHIRRVQQ</sequence>
<dbReference type="GO" id="GO:0022857">
    <property type="term" value="F:transmembrane transporter activity"/>
    <property type="evidence" value="ECO:0007669"/>
    <property type="project" value="InterPro"/>
</dbReference>
<gene>
    <name evidence="8" type="ORF">BP5796_00884</name>
</gene>
<evidence type="ECO:0000256" key="1">
    <source>
        <dbReference type="ARBA" id="ARBA00004141"/>
    </source>
</evidence>
<feature type="region of interest" description="Disordered" evidence="6">
    <location>
        <begin position="1"/>
        <end position="33"/>
    </location>
</feature>
<dbReference type="OrthoDB" id="2417308at2759"/>
<reference evidence="8 9" key="1">
    <citation type="journal article" date="2018" name="IMA Fungus">
        <title>IMA Genome-F 9: Draft genome sequence of Annulohypoxylon stygium, Aspergillus mulundensis, Berkeleyomyces basicola (syn. Thielaviopsis basicola), Ceratocystis smalleyi, two Cercospora beticola strains, Coleophoma cylindrospora, Fusarium fracticaudum, Phialophora cf. hyalina, and Morchella septimelata.</title>
        <authorList>
            <person name="Wingfield B.D."/>
            <person name="Bills G.F."/>
            <person name="Dong Y."/>
            <person name="Huang W."/>
            <person name="Nel W.J."/>
            <person name="Swalarsk-Parry B.S."/>
            <person name="Vaghefi N."/>
            <person name="Wilken P.M."/>
            <person name="An Z."/>
            <person name="de Beer Z.W."/>
            <person name="De Vos L."/>
            <person name="Chen L."/>
            <person name="Duong T.A."/>
            <person name="Gao Y."/>
            <person name="Hammerbacher A."/>
            <person name="Kikkert J.R."/>
            <person name="Li Y."/>
            <person name="Li H."/>
            <person name="Li K."/>
            <person name="Li Q."/>
            <person name="Liu X."/>
            <person name="Ma X."/>
            <person name="Naidoo K."/>
            <person name="Pethybridge S.J."/>
            <person name="Sun J."/>
            <person name="Steenkamp E.T."/>
            <person name="van der Nest M.A."/>
            <person name="van Wyk S."/>
            <person name="Wingfield M.J."/>
            <person name="Xiong C."/>
            <person name="Yue Q."/>
            <person name="Zhang X."/>
        </authorList>
    </citation>
    <scope>NUCLEOTIDE SEQUENCE [LARGE SCALE GENOMIC DNA]</scope>
    <source>
        <strain evidence="8 9">BP5796</strain>
    </source>
</reference>
<keyword evidence="5 7" id="KW-0472">Membrane</keyword>
<feature type="transmembrane region" description="Helical" evidence="7">
    <location>
        <begin position="498"/>
        <end position="517"/>
    </location>
</feature>
<dbReference type="InterPro" id="IPR002293">
    <property type="entry name" value="AA/rel_permease1"/>
</dbReference>
<feature type="transmembrane region" description="Helical" evidence="7">
    <location>
        <begin position="188"/>
        <end position="208"/>
    </location>
</feature>
<comment type="subcellular location">
    <subcellularLocation>
        <location evidence="1">Membrane</location>
        <topology evidence="1">Multi-pass membrane protein</topology>
    </subcellularLocation>
</comment>